<dbReference type="Proteomes" id="UP000287224">
    <property type="component" value="Unassembled WGS sequence"/>
</dbReference>
<dbReference type="InterPro" id="IPR002711">
    <property type="entry name" value="HNH"/>
</dbReference>
<dbReference type="GO" id="GO:0004519">
    <property type="term" value="F:endonuclease activity"/>
    <property type="evidence" value="ECO:0007669"/>
    <property type="project" value="InterPro"/>
</dbReference>
<evidence type="ECO:0000313" key="3">
    <source>
        <dbReference type="Proteomes" id="UP000287224"/>
    </source>
</evidence>
<dbReference type="CDD" id="cd00085">
    <property type="entry name" value="HNHc"/>
    <property type="match status" value="1"/>
</dbReference>
<dbReference type="SMART" id="SM00507">
    <property type="entry name" value="HNHc"/>
    <property type="match status" value="1"/>
</dbReference>
<dbReference type="Gene3D" id="1.10.30.50">
    <property type="match status" value="1"/>
</dbReference>
<accession>A0A401ZMQ8</accession>
<evidence type="ECO:0000313" key="2">
    <source>
        <dbReference type="EMBL" id="GCE08145.1"/>
    </source>
</evidence>
<dbReference type="RefSeq" id="WP_126600496.1">
    <property type="nucleotide sequence ID" value="NZ_BIFQ01000002.1"/>
</dbReference>
<dbReference type="GO" id="GO:0003676">
    <property type="term" value="F:nucleic acid binding"/>
    <property type="evidence" value="ECO:0007669"/>
    <property type="project" value="InterPro"/>
</dbReference>
<feature type="domain" description="HNH nuclease" evidence="1">
    <location>
        <begin position="59"/>
        <end position="107"/>
    </location>
</feature>
<organism evidence="2 3">
    <name type="scientific">Dictyobacter aurantiacus</name>
    <dbReference type="NCBI Taxonomy" id="1936993"/>
    <lineage>
        <taxon>Bacteria</taxon>
        <taxon>Bacillati</taxon>
        <taxon>Chloroflexota</taxon>
        <taxon>Ktedonobacteria</taxon>
        <taxon>Ktedonobacterales</taxon>
        <taxon>Dictyobacteraceae</taxon>
        <taxon>Dictyobacter</taxon>
    </lineage>
</organism>
<keyword evidence="3" id="KW-1185">Reference proteome</keyword>
<name>A0A401ZMQ8_9CHLR</name>
<reference evidence="3" key="1">
    <citation type="submission" date="2018-12" db="EMBL/GenBank/DDBJ databases">
        <title>Tengunoibacter tsumagoiensis gen. nov., sp. nov., Dictyobacter kobayashii sp. nov., D. alpinus sp. nov., and D. joshuensis sp. nov. and description of Dictyobacteraceae fam. nov. within the order Ktedonobacterales isolated from Tengu-no-mugimeshi.</title>
        <authorList>
            <person name="Wang C.M."/>
            <person name="Zheng Y."/>
            <person name="Sakai Y."/>
            <person name="Toyoda A."/>
            <person name="Minakuchi Y."/>
            <person name="Abe K."/>
            <person name="Yokota A."/>
            <person name="Yabe S."/>
        </authorList>
    </citation>
    <scope>NUCLEOTIDE SEQUENCE [LARGE SCALE GENOMIC DNA]</scope>
    <source>
        <strain evidence="3">S-27</strain>
    </source>
</reference>
<dbReference type="GO" id="GO:0008270">
    <property type="term" value="F:zinc ion binding"/>
    <property type="evidence" value="ECO:0007669"/>
    <property type="project" value="InterPro"/>
</dbReference>
<dbReference type="OrthoDB" id="167033at2"/>
<dbReference type="InterPro" id="IPR003615">
    <property type="entry name" value="HNH_nuc"/>
</dbReference>
<gene>
    <name evidence="2" type="ORF">KDAU_54740</name>
</gene>
<sequence>MVYIEKRCWVCNKVITWGQSDTACKLQCRDRLYAESYRIERHKEASYIRNRPCRLQLGEWAETLRHYKWRCAFCKGPFESLDHFVPVSKGGATWVGNVVPACLQCQIAKGNLLPQEVEAIPQEIMERIALYLQRRDRSSLKQTQ</sequence>
<protein>
    <recommendedName>
        <fullName evidence="1">HNH nuclease domain-containing protein</fullName>
    </recommendedName>
</protein>
<dbReference type="Pfam" id="PF01844">
    <property type="entry name" value="HNH"/>
    <property type="match status" value="1"/>
</dbReference>
<dbReference type="EMBL" id="BIFQ01000002">
    <property type="protein sequence ID" value="GCE08145.1"/>
    <property type="molecule type" value="Genomic_DNA"/>
</dbReference>
<comment type="caution">
    <text evidence="2">The sequence shown here is derived from an EMBL/GenBank/DDBJ whole genome shotgun (WGS) entry which is preliminary data.</text>
</comment>
<evidence type="ECO:0000259" key="1">
    <source>
        <dbReference type="SMART" id="SM00507"/>
    </source>
</evidence>
<dbReference type="AlphaFoldDB" id="A0A401ZMQ8"/>
<proteinExistence type="predicted"/>